<feature type="region of interest" description="Disordered" evidence="1">
    <location>
        <begin position="40"/>
        <end position="63"/>
    </location>
</feature>
<dbReference type="KEGG" id="bvz:BRAD3257_7734"/>
<organism evidence="2 3">
    <name type="scientific">Bradyrhizobium vignae</name>
    <dbReference type="NCBI Taxonomy" id="1549949"/>
    <lineage>
        <taxon>Bacteria</taxon>
        <taxon>Pseudomonadati</taxon>
        <taxon>Pseudomonadota</taxon>
        <taxon>Alphaproteobacteria</taxon>
        <taxon>Hyphomicrobiales</taxon>
        <taxon>Nitrobacteraceae</taxon>
        <taxon>Bradyrhizobium</taxon>
    </lineage>
</organism>
<name>A0A2U3QAJ8_9BRAD</name>
<evidence type="ECO:0000256" key="1">
    <source>
        <dbReference type="SAM" id="MobiDB-lite"/>
    </source>
</evidence>
<accession>A0A2U3QAJ8</accession>
<reference evidence="2 3" key="1">
    <citation type="submission" date="2018-03" db="EMBL/GenBank/DDBJ databases">
        <authorList>
            <person name="Gully D."/>
        </authorList>
    </citation>
    <scope>NUCLEOTIDE SEQUENCE [LARGE SCALE GENOMIC DNA]</scope>
    <source>
        <strain evidence="2">ORS3257</strain>
    </source>
</reference>
<dbReference type="RefSeq" id="WP_162500430.1">
    <property type="nucleotide sequence ID" value="NZ_LS398110.1"/>
</dbReference>
<dbReference type="EMBL" id="LS398110">
    <property type="protein sequence ID" value="SPP98380.1"/>
    <property type="molecule type" value="Genomic_DNA"/>
</dbReference>
<protein>
    <submittedName>
        <fullName evidence="2">Uncharacterized protein</fullName>
    </submittedName>
</protein>
<sequence length="303" mass="32798">MNPFDNVNASAAHISYVEPHQEETAPQADFELRLGEHRPVLPAPASAGGGSSRTATEGNRRADLIPKSERCTAANFVRARAQLVATLTCANVAELRREIELAAQTSTPWSGATGPSAGGVDSSRVYDDVVASSYAELQRFQNHASHCKPRGLANQTAMAHLRSMAAARFDAAPWNIWGGQRLDLGRAAAEHMRGDTTSSPFVSLSEEASQLLLSPDDDNEYGAKVIAENANELHTYTVPRITAWTADEIVSILEDGTEDDEPDLAWVSDTPTEEREVLFLGGNLDDYRTASTSNPYRKSGKED</sequence>
<evidence type="ECO:0000313" key="3">
    <source>
        <dbReference type="Proteomes" id="UP000246085"/>
    </source>
</evidence>
<dbReference type="Proteomes" id="UP000246085">
    <property type="component" value="Chromosome BRAD3257"/>
</dbReference>
<proteinExistence type="predicted"/>
<feature type="region of interest" description="Disordered" evidence="1">
    <location>
        <begin position="282"/>
        <end position="303"/>
    </location>
</feature>
<dbReference type="AlphaFoldDB" id="A0A2U3QAJ8"/>
<evidence type="ECO:0000313" key="2">
    <source>
        <dbReference type="EMBL" id="SPP98380.1"/>
    </source>
</evidence>
<gene>
    <name evidence="2" type="ORF">BRAD3257_7734</name>
</gene>